<feature type="chain" id="PRO_5028806007" evidence="1">
    <location>
        <begin position="35"/>
        <end position="2357"/>
    </location>
</feature>
<reference evidence="3 4" key="1">
    <citation type="submission" date="2020-08" db="EMBL/GenBank/DDBJ databases">
        <title>Genome sequence of Thermomonas carbonis KCTC 42013T.</title>
        <authorList>
            <person name="Hyun D.-W."/>
            <person name="Bae J.-W."/>
        </authorList>
    </citation>
    <scope>NUCLEOTIDE SEQUENCE [LARGE SCALE GENOMIC DNA]</scope>
    <source>
        <strain evidence="3 4">KCTC 42013</strain>
    </source>
</reference>
<evidence type="ECO:0000313" key="4">
    <source>
        <dbReference type="Proteomes" id="UP000515804"/>
    </source>
</evidence>
<proteinExistence type="predicted"/>
<name>A0A7G9SPW4_9GAMM</name>
<keyword evidence="1" id="KW-0732">Signal</keyword>
<dbReference type="SUPFAM" id="SSF51126">
    <property type="entry name" value="Pectin lyase-like"/>
    <property type="match status" value="1"/>
</dbReference>
<evidence type="ECO:0000256" key="1">
    <source>
        <dbReference type="SAM" id="SignalP"/>
    </source>
</evidence>
<evidence type="ECO:0000259" key="2">
    <source>
        <dbReference type="SMART" id="SM00912"/>
    </source>
</evidence>
<dbReference type="Pfam" id="PF18676">
    <property type="entry name" value="MBG_2"/>
    <property type="match status" value="2"/>
</dbReference>
<dbReference type="Pfam" id="PF05860">
    <property type="entry name" value="TPS"/>
    <property type="match status" value="1"/>
</dbReference>
<dbReference type="KEGG" id="tcn:H9L16_14780"/>
<dbReference type="InterPro" id="IPR011050">
    <property type="entry name" value="Pectin_lyase_fold/virulence"/>
</dbReference>
<dbReference type="InterPro" id="IPR006626">
    <property type="entry name" value="PbH1"/>
</dbReference>
<dbReference type="PANTHER" id="PTHR12338:SF5">
    <property type="entry name" value="ANTIGEN 43-RELATED"/>
    <property type="match status" value="1"/>
</dbReference>
<organism evidence="3 4">
    <name type="scientific">Thermomonas carbonis</name>
    <dbReference type="NCBI Taxonomy" id="1463158"/>
    <lineage>
        <taxon>Bacteria</taxon>
        <taxon>Pseudomonadati</taxon>
        <taxon>Pseudomonadota</taxon>
        <taxon>Gammaproteobacteria</taxon>
        <taxon>Lysobacterales</taxon>
        <taxon>Lysobacteraceae</taxon>
        <taxon>Thermomonas</taxon>
    </lineage>
</organism>
<dbReference type="SMART" id="SM00912">
    <property type="entry name" value="Haemagg_act"/>
    <property type="match status" value="1"/>
</dbReference>
<dbReference type="EMBL" id="CP060719">
    <property type="protein sequence ID" value="QNN69889.1"/>
    <property type="molecule type" value="Genomic_DNA"/>
</dbReference>
<dbReference type="Proteomes" id="UP000515804">
    <property type="component" value="Chromosome"/>
</dbReference>
<evidence type="ECO:0000313" key="3">
    <source>
        <dbReference type="EMBL" id="QNN69889.1"/>
    </source>
</evidence>
<dbReference type="NCBIfam" id="TIGR01901">
    <property type="entry name" value="adhes_NPXG"/>
    <property type="match status" value="1"/>
</dbReference>
<dbReference type="InterPro" id="IPR050909">
    <property type="entry name" value="Bact_Autotransporter_VF"/>
</dbReference>
<dbReference type="InterPro" id="IPR041286">
    <property type="entry name" value="MBG_2"/>
</dbReference>
<protein>
    <submittedName>
        <fullName evidence="3">Filamentous hemagglutinin N-terminal domain-containing protein</fullName>
    </submittedName>
</protein>
<dbReference type="RefSeq" id="WP_187552406.1">
    <property type="nucleotide sequence ID" value="NZ_BMZL01000001.1"/>
</dbReference>
<keyword evidence="4" id="KW-1185">Reference proteome</keyword>
<dbReference type="InterPro" id="IPR012334">
    <property type="entry name" value="Pectin_lyas_fold"/>
</dbReference>
<feature type="domain" description="Filamentous haemagglutinin FhaB/tRNA nuclease CdiA-like TPS" evidence="2">
    <location>
        <begin position="34"/>
        <end position="151"/>
    </location>
</feature>
<dbReference type="InterPro" id="IPR008638">
    <property type="entry name" value="FhaB/CdiA-like_TPS"/>
</dbReference>
<dbReference type="PANTHER" id="PTHR12338">
    <property type="entry name" value="AUTOTRANSPORTER"/>
    <property type="match status" value="1"/>
</dbReference>
<accession>A0A7G9SPW4</accession>
<feature type="signal peptide" evidence="1">
    <location>
        <begin position="1"/>
        <end position="34"/>
    </location>
</feature>
<gene>
    <name evidence="3" type="ORF">H9L16_14780</name>
</gene>
<sequence>MKKTTRKQLRTIRRRRLALALVGAMAMPMMPALAQNIPNSGSVVNGSATIGQSGNEMTVTQTTKGAIIDWGSFNIGAGYGVTFDQQFGNTSVTLNRVVGFGYSTSASFIDGTLTSNGNVFIINPAGITFGSGAQVNVGGIVASTLWMNSGDFINGLATGQYVFSGFNGDTSTFHEVRNDGTITAGAGGVGLVGQGIRNGGAITSNGGNIVAGAGTQVTLDMFGDGLTQVTINVPPTVDSVIAQENAGSMIADGGQILLRTAATTGGTGGAIYASGTLQARSIANVNGRVELTSIGGPVMVGALGFYDDVSSPFTAGLIDVSGGPGQTGGSVLIQGNGVQFVNDDATPTNPTDPFSVGSMINASGDAGGGQVEIQSSDGVTMLGFSRIIADADAGTAGQVSVAAVGSILIQGDISATTKVDGNGGSVGLLSSTGNLFLIGTVSATGANNGGSVLMSAMNGGLAIDGFVSANGGTGNGGQIAGVAETIVLTEDSGASADGGAGAGGTVGFRATNALAAYGLLSAHGNTAGGSIITASDGTFDFRGLLVDAGATNGTAGSWLLSAPSLTVVNGTDVGSVAAPELGDSVQDAEINYALLTGTSVVLQSGDDAFFDDAQIVANNASPLTFAVNAEGEIAGNAFSITSLGGTLDMVFNSNASGLNTGFSGITFSNATLDSNGGDIAMYGQSDPLNGTASGYDSGIELTDSTISTGGGSLSLRGSTTGDDPGEDAAGVLLDDTDIDTGGGAIDIYGLGVGDTSGVVALSSLLDSGGGNVMIEGEGGTNDGVFFDLSEILGGGGNITITGNGDASGVDFYGDLDSEGGDVSITGTGGEYGVYAFMGGGLQSGGGNIVVRGEGGTEAGTSFTGEINSDGGDIEIYGVSTDAEGLTFRGGFLNGIVSAGGSIDLTGYGVTAGALLVGSGYGNNNIDSGGGLITIIGTASAADAVGVELSDLEVIAWAGDVVIDGSAAAGIGILFEYGASVSTTTGAIGLYGTGADFGLDIADGALDTDSGDITLDGTATAADAVAGVRVTGAGLVTNGGDITVTGTSAGGVGVQLGDGTAFAIGSGGGAITIEGTGIDAGVLMDGNQVASGGGAVSITGAGADVGVSLDGSDVDSAGGDIEIDGTATAVDGAGVSLYDVQLIGGAGDVIVRGAAAGGIGIEFGYGSAISTTTGAIGLYGTGADFGLDITDGTLDTDSGDITLEGTATATTATAGVRVTGDGLITNGGDIRITGTSAGGVGVQIGDGDAFADISSGGGAISIEGTGIDAGVLVQGSSVESDGGAIDILGTGAAIGVLLDGSFDSDGGVMTVTGTASDPGGIGVSLDDAALVGGAGDVTVRGTATAGVGVLLANGAGISTTTGAIGLYGTGADFGLDITDGALDTDSGDVILEGTATSAAAIAGVRVTGDGLTTNGGDITVTGTSAGGVGVQLGDGSAFAIGSGGGAITIEGTGIDAGVLMQGNQVASAGGAISILGNGADVGVSLDGSNVDSAGGGIDIDGTASAAGGAGVSLYAAQLIGGAGDVSVTGSAVAGIGIAMANGSSISTTTGAIGLYGTGADFGLDITDGALDTDSGDITLEGTATAATAIAGVRVTGDGLVTNGGNISVTGTSAGGVGVQLGDGGAFAIGSGGGAISVIGAGANTGVLMTENDVASDGGSITIEGEGGLLGVSLAGTDLDSAGGTIDITGMASGLAGMGVGLVNAQISAGAGDVSILGNAAGGTGLRFFGTSAVATSTGGISLTGIGADYGLLLGGGEFTTDSGHIDLRGRGISGFSIGLEIGENVSIATNGGGVELSGEGGSGGVRLGGGSVVDAGDSLVVIRAGNAGNGDAIGLGGIIRSGVGVNLRPGGVDLNGGLTERTGDEILIGGTAGFALTDDELGRIETPELIIGSNLHAGAIQVIGGVSRDGNLTLQNTGGTGGIDLQAALDVGDGTLALSTGGSIIQTSAGVITAHSLLAQAGGDVLLATALNDVADTTLAGLAGGDFEFQDANTLAIGSVSAIGFDASSGQLSSFGATGITAGGDAFVRNLQGDLTLNAGVTATNIDLVTAGRLQNVAGASLVASGDWRVWANTWEGETRGGLAGDGNLPNLYGCAYLGTCGVTVTSGDNHFIYVQQPIATITFDNATREYGLPNPLFTFSVTGAILGDTAANVAVGSASTTATIGSDVGLYPILGNFTSAAGYQIQFVPGTLAITPATLLFTADGAVRYLGFPNPDFTGTVSGFRNGDTVASVFGDTVIWSSPAGPLSPIGFYPVIGGTSARNYVFAQAPGNATALQVILLPSVPGRPVNFIRETINTYVYDRNFGGAPVCAVNASIDDTGLATTGDGLSTEWTRVRSRPNLTNCFDSERENGCGSF</sequence>
<dbReference type="Gene3D" id="2.160.20.10">
    <property type="entry name" value="Single-stranded right-handed beta-helix, Pectin lyase-like"/>
    <property type="match status" value="1"/>
</dbReference>
<dbReference type="SMART" id="SM00710">
    <property type="entry name" value="PbH1"/>
    <property type="match status" value="13"/>
</dbReference>